<sequence length="76" mass="8212">AHAASLVSPLEVRLQQLLATLPAADTLAVESLPSLEEIAAAGQDKLLGDVNLLIAHIEQHLQEWTRIKTLLEQAKP</sequence>
<comment type="caution">
    <text evidence="1">The sequence shown here is derived from an EMBL/GenBank/DDBJ whole genome shotgun (WGS) entry which is preliminary data.</text>
</comment>
<dbReference type="EMBL" id="JAHZIK010001164">
    <property type="protein sequence ID" value="MBW7458351.1"/>
    <property type="molecule type" value="Genomic_DNA"/>
</dbReference>
<feature type="non-terminal residue" evidence="1">
    <location>
        <position position="1"/>
    </location>
</feature>
<evidence type="ECO:0000313" key="2">
    <source>
        <dbReference type="Proteomes" id="UP001519887"/>
    </source>
</evidence>
<protein>
    <submittedName>
        <fullName evidence="1">Uncharacterized protein</fullName>
    </submittedName>
</protein>
<name>A0ABS7CBN7_9BACL</name>
<gene>
    <name evidence="1" type="ORF">K0U00_30355</name>
</gene>
<dbReference type="Proteomes" id="UP001519887">
    <property type="component" value="Unassembled WGS sequence"/>
</dbReference>
<accession>A0ABS7CBN7</accession>
<reference evidence="1 2" key="1">
    <citation type="submission" date="2021-07" db="EMBL/GenBank/DDBJ databases">
        <title>Paenibacillus radiodurans sp. nov., isolated from the southeastern edge of Tengger Desert.</title>
        <authorList>
            <person name="Zhang G."/>
        </authorList>
    </citation>
    <scope>NUCLEOTIDE SEQUENCE [LARGE SCALE GENOMIC DNA]</scope>
    <source>
        <strain evidence="1 2">CCM 7311</strain>
    </source>
</reference>
<proteinExistence type="predicted"/>
<organism evidence="1 2">
    <name type="scientific">Paenibacillus sepulcri</name>
    <dbReference type="NCBI Taxonomy" id="359917"/>
    <lineage>
        <taxon>Bacteria</taxon>
        <taxon>Bacillati</taxon>
        <taxon>Bacillota</taxon>
        <taxon>Bacilli</taxon>
        <taxon>Bacillales</taxon>
        <taxon>Paenibacillaceae</taxon>
        <taxon>Paenibacillus</taxon>
    </lineage>
</organism>
<evidence type="ECO:0000313" key="1">
    <source>
        <dbReference type="EMBL" id="MBW7458351.1"/>
    </source>
</evidence>
<keyword evidence="2" id="KW-1185">Reference proteome</keyword>